<feature type="region of interest" description="Disordered" evidence="12">
    <location>
        <begin position="152"/>
        <end position="258"/>
    </location>
</feature>
<organism evidence="16 17">
    <name type="scientific">Phytophthora citrophthora</name>
    <dbReference type="NCBI Taxonomy" id="4793"/>
    <lineage>
        <taxon>Eukaryota</taxon>
        <taxon>Sar</taxon>
        <taxon>Stramenopiles</taxon>
        <taxon>Oomycota</taxon>
        <taxon>Peronosporomycetes</taxon>
        <taxon>Peronosporales</taxon>
        <taxon>Peronosporaceae</taxon>
        <taxon>Phytophthora</taxon>
    </lineage>
</organism>
<dbReference type="SMART" id="SM00220">
    <property type="entry name" value="S_TKc"/>
    <property type="match status" value="1"/>
</dbReference>
<evidence type="ECO:0000256" key="12">
    <source>
        <dbReference type="SAM" id="MobiDB-lite"/>
    </source>
</evidence>
<proteinExistence type="predicted"/>
<comment type="catalytic activity">
    <reaction evidence="9">
        <text>L-threonyl-[protein] + ATP = O-phospho-L-threonyl-[protein] + ADP + H(+)</text>
        <dbReference type="Rhea" id="RHEA:46608"/>
        <dbReference type="Rhea" id="RHEA-COMP:11060"/>
        <dbReference type="Rhea" id="RHEA-COMP:11605"/>
        <dbReference type="ChEBI" id="CHEBI:15378"/>
        <dbReference type="ChEBI" id="CHEBI:30013"/>
        <dbReference type="ChEBI" id="CHEBI:30616"/>
        <dbReference type="ChEBI" id="CHEBI:61977"/>
        <dbReference type="ChEBI" id="CHEBI:456216"/>
        <dbReference type="EC" id="2.7.11.1"/>
    </reaction>
</comment>
<dbReference type="SUPFAM" id="SSF51735">
    <property type="entry name" value="NAD(P)-binding Rossmann-fold domains"/>
    <property type="match status" value="1"/>
</dbReference>
<dbReference type="PRINTS" id="PR00109">
    <property type="entry name" value="TYRKINASE"/>
</dbReference>
<accession>A0AAD9LUX9</accession>
<dbReference type="Pfam" id="PF07714">
    <property type="entry name" value="PK_Tyr_Ser-Thr"/>
    <property type="match status" value="1"/>
</dbReference>
<dbReference type="PROSITE" id="PS51205">
    <property type="entry name" value="VPS9"/>
    <property type="match status" value="1"/>
</dbReference>
<feature type="compositionally biased region" description="Acidic residues" evidence="12">
    <location>
        <begin position="201"/>
        <end position="222"/>
    </location>
</feature>
<dbReference type="Gene3D" id="3.30.1520.10">
    <property type="entry name" value="Phox-like domain"/>
    <property type="match status" value="1"/>
</dbReference>
<gene>
    <name evidence="16" type="ORF">P3T76_000087</name>
</gene>
<dbReference type="CDD" id="cd06093">
    <property type="entry name" value="PX_domain"/>
    <property type="match status" value="1"/>
</dbReference>
<dbReference type="InterPro" id="IPR051681">
    <property type="entry name" value="Ser/Thr_Kinases-Pseudokinases"/>
</dbReference>
<feature type="region of interest" description="Disordered" evidence="12">
    <location>
        <begin position="28"/>
        <end position="106"/>
    </location>
</feature>
<feature type="compositionally biased region" description="Basic and acidic residues" evidence="12">
    <location>
        <begin position="157"/>
        <end position="168"/>
    </location>
</feature>
<feature type="compositionally biased region" description="Basic residues" evidence="12">
    <location>
        <begin position="1345"/>
        <end position="1355"/>
    </location>
</feature>
<evidence type="ECO:0000256" key="3">
    <source>
        <dbReference type="ARBA" id="ARBA00022527"/>
    </source>
</evidence>
<evidence type="ECO:0000256" key="1">
    <source>
        <dbReference type="ARBA" id="ARBA00004370"/>
    </source>
</evidence>
<keyword evidence="3" id="KW-0723">Serine/threonine-protein kinase</keyword>
<evidence type="ECO:0000313" key="16">
    <source>
        <dbReference type="EMBL" id="KAK1947797.1"/>
    </source>
</evidence>
<keyword evidence="8" id="KW-0472">Membrane</keyword>
<keyword evidence="17" id="KW-1185">Reference proteome</keyword>
<evidence type="ECO:0000259" key="15">
    <source>
        <dbReference type="PROSITE" id="PS51205"/>
    </source>
</evidence>
<name>A0AAD9LUX9_9STRA</name>
<dbReference type="GO" id="GO:0004674">
    <property type="term" value="F:protein serine/threonine kinase activity"/>
    <property type="evidence" value="ECO:0007669"/>
    <property type="project" value="UniProtKB-KW"/>
</dbReference>
<evidence type="ECO:0000256" key="10">
    <source>
        <dbReference type="ARBA" id="ARBA00048679"/>
    </source>
</evidence>
<dbReference type="Gene3D" id="3.30.200.20">
    <property type="entry name" value="Phosphorylase Kinase, domain 1"/>
    <property type="match status" value="1"/>
</dbReference>
<dbReference type="PROSITE" id="PS00107">
    <property type="entry name" value="PROTEIN_KINASE_ATP"/>
    <property type="match status" value="1"/>
</dbReference>
<evidence type="ECO:0000256" key="6">
    <source>
        <dbReference type="ARBA" id="ARBA00022777"/>
    </source>
</evidence>
<dbReference type="PROSITE" id="PS50011">
    <property type="entry name" value="PROTEIN_KINASE_DOM"/>
    <property type="match status" value="1"/>
</dbReference>
<dbReference type="InterPro" id="IPR001245">
    <property type="entry name" value="Ser-Thr/Tyr_kinase_cat_dom"/>
</dbReference>
<keyword evidence="5 11" id="KW-0547">Nucleotide-binding</keyword>
<dbReference type="InterPro" id="IPR037191">
    <property type="entry name" value="VPS9_dom_sf"/>
</dbReference>
<evidence type="ECO:0000259" key="14">
    <source>
        <dbReference type="PROSITE" id="PS51140"/>
    </source>
</evidence>
<dbReference type="InterPro" id="IPR028939">
    <property type="entry name" value="P5C_Rdtase_cat_N"/>
</dbReference>
<dbReference type="EC" id="2.7.11.1" evidence="2"/>
<dbReference type="SUPFAM" id="SSF64268">
    <property type="entry name" value="PX domain"/>
    <property type="match status" value="1"/>
</dbReference>
<evidence type="ECO:0000256" key="11">
    <source>
        <dbReference type="PROSITE-ProRule" id="PRU10141"/>
    </source>
</evidence>
<feature type="region of interest" description="Disordered" evidence="12">
    <location>
        <begin position="993"/>
        <end position="1062"/>
    </location>
</feature>
<dbReference type="InterPro" id="IPR011009">
    <property type="entry name" value="Kinase-like_dom_sf"/>
</dbReference>
<comment type="catalytic activity">
    <reaction evidence="10">
        <text>L-seryl-[protein] + ATP = O-phospho-L-seryl-[protein] + ADP + H(+)</text>
        <dbReference type="Rhea" id="RHEA:17989"/>
        <dbReference type="Rhea" id="RHEA-COMP:9863"/>
        <dbReference type="Rhea" id="RHEA-COMP:11604"/>
        <dbReference type="ChEBI" id="CHEBI:15378"/>
        <dbReference type="ChEBI" id="CHEBI:29999"/>
        <dbReference type="ChEBI" id="CHEBI:30616"/>
        <dbReference type="ChEBI" id="CHEBI:83421"/>
        <dbReference type="ChEBI" id="CHEBI:456216"/>
        <dbReference type="EC" id="2.7.11.1"/>
    </reaction>
</comment>
<dbReference type="Gene3D" id="3.40.50.720">
    <property type="entry name" value="NAD(P)-binding Rossmann-like Domain"/>
    <property type="match status" value="1"/>
</dbReference>
<feature type="region of interest" description="Disordered" evidence="12">
    <location>
        <begin position="751"/>
        <end position="829"/>
    </location>
</feature>
<dbReference type="InterPro" id="IPR008271">
    <property type="entry name" value="Ser/Thr_kinase_AS"/>
</dbReference>
<dbReference type="InterPro" id="IPR003892">
    <property type="entry name" value="CUE"/>
</dbReference>
<dbReference type="GO" id="GO:0043130">
    <property type="term" value="F:ubiquitin binding"/>
    <property type="evidence" value="ECO:0007669"/>
    <property type="project" value="InterPro"/>
</dbReference>
<dbReference type="Gene3D" id="1.10.8.10">
    <property type="entry name" value="DNA helicase RuvA subunit, C-terminal domain"/>
    <property type="match status" value="1"/>
</dbReference>
<feature type="compositionally biased region" description="Low complexity" evidence="12">
    <location>
        <begin position="90"/>
        <end position="106"/>
    </location>
</feature>
<dbReference type="GO" id="GO:0005524">
    <property type="term" value="F:ATP binding"/>
    <property type="evidence" value="ECO:0007669"/>
    <property type="project" value="UniProtKB-UniRule"/>
</dbReference>
<comment type="caution">
    <text evidence="16">The sequence shown here is derived from an EMBL/GenBank/DDBJ whole genome shotgun (WGS) entry which is preliminary data.</text>
</comment>
<dbReference type="CDD" id="cd14279">
    <property type="entry name" value="CUE"/>
    <property type="match status" value="1"/>
</dbReference>
<dbReference type="FunFam" id="1.10.510.10:FF:000476">
    <property type="entry name" value="PAS domain-containing protein tyrosine kinase family protein"/>
    <property type="match status" value="1"/>
</dbReference>
<dbReference type="InterPro" id="IPR001683">
    <property type="entry name" value="PX_dom"/>
</dbReference>
<dbReference type="FunFam" id="3.30.200.20:FF:000060">
    <property type="entry name" value="Serine/threonine-protein kinase isoform 1"/>
    <property type="match status" value="1"/>
</dbReference>
<sequence length="1946" mass="215857">MIAFACAVPRARLAVPVDMSQYQPPSPAFMRGVASRSGDSTGSYTPPTRRRRDRGGIMKLKKGEDGKKSLLESIFSKKKGPSSTGGGNGPPSSSPTTNRRPPVPNPAAVARGVEILHSIFPKWELETLQVVLEANGFIMEDTIAAVLNMEQAEEDAKEGTEKPTDADRNSWPVKNPLPHDFLRLPDDDGSEEVKYPPSEEGLPEDEEECEESENEEDCESEEKSEAAAMSDAADEIRSDRSNSTLAEDDGTLFGKEFDDDSASTDEVITPVLDDAAMLAKQKIMADSMNQKFLPVELRNERSSIFDIAHIDVIKKSKLDLSEAEKRIRHREPHLVFELLTKASEIYRSGVISSQELDYLRSMILSRIQPTKMLMDMTMNMNGMISDHEWHLLILKSKGIRHALCIRIFREESKPARNSGHMEYIVRVVDVESGVVWFTRKRFRELYKLHRKLSRLSGQVNECMFPTRRGHGRNSPNQLAYDRAPVLENFLRTTAALVAPSPLTFLHGVALKQLQQFLEVPHVGILERNRTQPISRELRVFVYHTVNDLTSPEGKACEKFLAKMKQIGLNSGKNLLDEIGDILDGVQEYMLEHRYEEMELIVQRLMKQVLAGNAGDPGLGRHSSFVSLMTSDAVSNQDKLQQLLSDAIRHELEDRICVPLMWDLTQYLRRHVQHEERQFRQRVFQLKGKPQSYFGIPMDKISLSSWRSVVDVIKEIDGAFLPLDKMRKLVATAHQIHALYKAERTMYLEPPHHRRRNSTPLAGSFLQPQTSPLPMNRMLSPTNSSSNRSSRGLTVGDESEAPPEINTDEQEHKDGDGVRESDASTKTQEEDVLSGDDFLPIFIYVIVHSDLEAPILTQVLLNRLCDPEKRRSESGYYLATFEAALHHILSLELPGAKADAIVIYSIVTGGTKKSIVKQRHFETVATSEPKWQHRHPKPRWGTAHCPDFGLAPDWPHRSMFGMDPVLSGSLCFLVLAIAMYLKFIREQPWGDEEISDHKNSPVDGDDTMPFLHPASPAGRLQAQQQKRGPGQGRQQVKQAQQTPRQLQPQPQPHHGYAGFKQSRQTASSAVVAAGVDGATASGATYLPTKKQPMRRRTHSATATSTASPSNKVKSGAVAAADGGDRSGAMDQLPTTIYEGANYDQFRQQKQPQDSGRNQHRITFDDYDEEMGFLSPPRHADAANDSLESVSFEAEGDEFYDLENHLQEDHLLNIADTPERGLKPLRIGGQYRGGDLLESPGMVEVSPDAKTLKTNFERQFVRDVAPPAQMQLEVARKARIPLFLHSPMYVKTSASPLIDEVDAEFTAEFAVEEALAAEIAGNGEEQVVPAAVAAPGDGGAAAEPGNHSRRRRPKLSKAKNDSLHVDFKELQIEEMIGQGAFGTVHRAKWRGTAVAVKILVCQYLTADILEEFEAEVQIMSILRHPNICLLMGACLESPTRCLVIEYLPRGSLWNVLRQDVVIDMGKQYGFARDTALGMNYLHSFQPPILHRDLKSPNLLIDSSYALKISDFGLARVRAHFQTMTGNCGTTQWMAPEVLAAEKYTEKADVFSYGVVVWETVTRQCPYEGLTQIQAALGVLNNNLRPTVPENCPPLFKKLMTLCWVSSPEDRPSFETVLEILNSSTNGSLPPPLERKPSDVHMRKHFGDTNAVPLATCPKIFLKTFFKIICILLFLLQMAPSTDTTLGLLGTGKIGSAVFTGFCSDNGWQPKHAYVSARTKAKAEALVAKFPGRVSIGASNQEIVDKSDIIFIGLLPNVAREELPKLSFAGKKVVSMMATIPYDELLQLVKLPTESVVRSVPLPAAAKRAGPILAYPDNAYARDLFAQIGTPVMVAQEAEITKLTGITALISFFYATCDTTQKWCVNNGVGDQASRDYIASFFHALATAGADSNEGFGEMADEAATPGGLNEQVHRALQGNGGYELVADQLDAIFKRLSGTDPAPRPARS</sequence>
<dbReference type="Proteomes" id="UP001259832">
    <property type="component" value="Unassembled WGS sequence"/>
</dbReference>
<keyword evidence="4" id="KW-0808">Transferase</keyword>
<evidence type="ECO:0000256" key="7">
    <source>
        <dbReference type="ARBA" id="ARBA00022840"/>
    </source>
</evidence>
<reference evidence="16" key="1">
    <citation type="submission" date="2023-08" db="EMBL/GenBank/DDBJ databases">
        <title>Reference Genome Resource for the Citrus Pathogen Phytophthora citrophthora.</title>
        <authorList>
            <person name="Moller H."/>
            <person name="Coetzee B."/>
            <person name="Rose L.J."/>
            <person name="Van Niekerk J.M."/>
        </authorList>
    </citation>
    <scope>NUCLEOTIDE SEQUENCE</scope>
    <source>
        <strain evidence="16">STE-U-9442</strain>
    </source>
</reference>
<feature type="compositionally biased region" description="Basic and acidic residues" evidence="12">
    <location>
        <begin position="808"/>
        <end position="828"/>
    </location>
</feature>
<evidence type="ECO:0000256" key="5">
    <source>
        <dbReference type="ARBA" id="ARBA00022741"/>
    </source>
</evidence>
<comment type="subcellular location">
    <subcellularLocation>
        <location evidence="1">Membrane</location>
    </subcellularLocation>
</comment>
<evidence type="ECO:0000259" key="13">
    <source>
        <dbReference type="PROSITE" id="PS50011"/>
    </source>
</evidence>
<feature type="compositionally biased region" description="Basic and acidic residues" evidence="12">
    <location>
        <begin position="180"/>
        <end position="194"/>
    </location>
</feature>
<dbReference type="InterPro" id="IPR000719">
    <property type="entry name" value="Prot_kinase_dom"/>
</dbReference>
<dbReference type="InterPro" id="IPR008927">
    <property type="entry name" value="6-PGluconate_DH-like_C_sf"/>
</dbReference>
<dbReference type="PROSITE" id="PS51140">
    <property type="entry name" value="CUE"/>
    <property type="match status" value="1"/>
</dbReference>
<dbReference type="InterPro" id="IPR036871">
    <property type="entry name" value="PX_dom_sf"/>
</dbReference>
<dbReference type="Gene3D" id="1.10.510.10">
    <property type="entry name" value="Transferase(Phosphotransferase) domain 1"/>
    <property type="match status" value="1"/>
</dbReference>
<dbReference type="Gene3D" id="1.20.1050.80">
    <property type="entry name" value="VPS9 domain"/>
    <property type="match status" value="1"/>
</dbReference>
<dbReference type="Pfam" id="PF02204">
    <property type="entry name" value="VPS9"/>
    <property type="match status" value="1"/>
</dbReference>
<protein>
    <recommendedName>
        <fullName evidence="2">non-specific serine/threonine protein kinase</fullName>
        <ecNumber evidence="2">2.7.11.1</ecNumber>
    </recommendedName>
</protein>
<feature type="domain" description="CUE" evidence="14">
    <location>
        <begin position="108"/>
        <end position="151"/>
    </location>
</feature>
<evidence type="ECO:0000256" key="2">
    <source>
        <dbReference type="ARBA" id="ARBA00012513"/>
    </source>
</evidence>
<feature type="domain" description="VPS9" evidence="15">
    <location>
        <begin position="672"/>
        <end position="896"/>
    </location>
</feature>
<dbReference type="CDD" id="cd13999">
    <property type="entry name" value="STKc_MAP3K-like"/>
    <property type="match status" value="1"/>
</dbReference>
<feature type="compositionally biased region" description="Low complexity" evidence="12">
    <location>
        <begin position="1332"/>
        <end position="1343"/>
    </location>
</feature>
<feature type="region of interest" description="Disordered" evidence="12">
    <location>
        <begin position="1332"/>
        <end position="1355"/>
    </location>
</feature>
<feature type="compositionally biased region" description="Polar residues" evidence="12">
    <location>
        <begin position="757"/>
        <end position="772"/>
    </location>
</feature>
<dbReference type="Pfam" id="PF00787">
    <property type="entry name" value="PX"/>
    <property type="match status" value="1"/>
</dbReference>
<feature type="binding site" evidence="11">
    <location>
        <position position="1395"/>
    </location>
    <ligand>
        <name>ATP</name>
        <dbReference type="ChEBI" id="CHEBI:30616"/>
    </ligand>
</feature>
<feature type="region of interest" description="Disordered" evidence="12">
    <location>
        <begin position="1080"/>
        <end position="1127"/>
    </location>
</feature>
<dbReference type="GO" id="GO:0016020">
    <property type="term" value="C:membrane"/>
    <property type="evidence" value="ECO:0007669"/>
    <property type="project" value="UniProtKB-SubCell"/>
</dbReference>
<dbReference type="PROSITE" id="PS00108">
    <property type="entry name" value="PROTEIN_KINASE_ST"/>
    <property type="match status" value="1"/>
</dbReference>
<keyword evidence="7 11" id="KW-0067">ATP-binding</keyword>
<evidence type="ECO:0000256" key="4">
    <source>
        <dbReference type="ARBA" id="ARBA00022679"/>
    </source>
</evidence>
<dbReference type="InterPro" id="IPR017441">
    <property type="entry name" value="Protein_kinase_ATP_BS"/>
</dbReference>
<evidence type="ECO:0000256" key="9">
    <source>
        <dbReference type="ARBA" id="ARBA00047899"/>
    </source>
</evidence>
<feature type="compositionally biased region" description="Low complexity" evidence="12">
    <location>
        <begin position="1020"/>
        <end position="1047"/>
    </location>
</feature>
<dbReference type="EMBL" id="JASMQC010000001">
    <property type="protein sequence ID" value="KAK1947797.1"/>
    <property type="molecule type" value="Genomic_DNA"/>
</dbReference>
<dbReference type="GO" id="GO:0035091">
    <property type="term" value="F:phosphatidylinositol binding"/>
    <property type="evidence" value="ECO:0007669"/>
    <property type="project" value="InterPro"/>
</dbReference>
<evidence type="ECO:0000313" key="17">
    <source>
        <dbReference type="Proteomes" id="UP001259832"/>
    </source>
</evidence>
<dbReference type="Pfam" id="PF03807">
    <property type="entry name" value="F420_oxidored"/>
    <property type="match status" value="1"/>
</dbReference>
<dbReference type="PANTHER" id="PTHR44329">
    <property type="entry name" value="SERINE/THREONINE-PROTEIN KINASE TNNI3K-RELATED"/>
    <property type="match status" value="1"/>
</dbReference>
<dbReference type="InterPro" id="IPR003123">
    <property type="entry name" value="VPS9"/>
</dbReference>
<keyword evidence="6 16" id="KW-0418">Kinase</keyword>
<dbReference type="SUPFAM" id="SSF48179">
    <property type="entry name" value="6-phosphogluconate dehydrogenase C-terminal domain-like"/>
    <property type="match status" value="1"/>
</dbReference>
<feature type="compositionally biased region" description="Polar residues" evidence="12">
    <location>
        <begin position="37"/>
        <end position="46"/>
    </location>
</feature>
<dbReference type="InterPro" id="IPR036291">
    <property type="entry name" value="NAD(P)-bd_dom_sf"/>
</dbReference>
<dbReference type="SUPFAM" id="SSF109993">
    <property type="entry name" value="VPS9 domain"/>
    <property type="match status" value="1"/>
</dbReference>
<dbReference type="PANTHER" id="PTHR44329:SF288">
    <property type="entry name" value="MITOGEN-ACTIVATED PROTEIN KINASE KINASE KINASE 20"/>
    <property type="match status" value="1"/>
</dbReference>
<dbReference type="SUPFAM" id="SSF56112">
    <property type="entry name" value="Protein kinase-like (PK-like)"/>
    <property type="match status" value="1"/>
</dbReference>
<feature type="compositionally biased region" description="Basic and acidic residues" evidence="12">
    <location>
        <begin position="61"/>
        <end position="70"/>
    </location>
</feature>
<feature type="domain" description="Protein kinase" evidence="13">
    <location>
        <begin position="1368"/>
        <end position="1626"/>
    </location>
</feature>
<evidence type="ECO:0000256" key="8">
    <source>
        <dbReference type="ARBA" id="ARBA00023136"/>
    </source>
</evidence>